<dbReference type="AlphaFoldDB" id="A0A0G4HVD7"/>
<evidence type="ECO:0000256" key="1">
    <source>
        <dbReference type="SAM" id="MobiDB-lite"/>
    </source>
</evidence>
<dbReference type="EMBL" id="CDMZ01003997">
    <property type="protein sequence ID" value="CEM48337.1"/>
    <property type="molecule type" value="Genomic_DNA"/>
</dbReference>
<feature type="region of interest" description="Disordered" evidence="1">
    <location>
        <begin position="174"/>
        <end position="206"/>
    </location>
</feature>
<feature type="region of interest" description="Disordered" evidence="1">
    <location>
        <begin position="1"/>
        <end position="92"/>
    </location>
</feature>
<sequence>MPLASGTGLKGRPAFLSPPLSACVRSQRSRRTPADSYSHALLSPSASSKRPVSAYNAAVSRTGGGVDLPVETGRLSSQSDSVRDAKRETQGASIGAETARMKNGTEIVLSIAGERDFVEILDTRNVLSADQLTGLTDFRGQTLDEVPDWDHRKQGFVRRLKTIDRPELSIVVARHKEKNRRPGERESRSEYSIGKRGRGGNASHEHVHGEMLGTADLLELREGNRPKGEVVLLR</sequence>
<organism evidence="2">
    <name type="scientific">Chromera velia CCMP2878</name>
    <dbReference type="NCBI Taxonomy" id="1169474"/>
    <lineage>
        <taxon>Eukaryota</taxon>
        <taxon>Sar</taxon>
        <taxon>Alveolata</taxon>
        <taxon>Colpodellida</taxon>
        <taxon>Chromeraceae</taxon>
        <taxon>Chromera</taxon>
    </lineage>
</organism>
<feature type="compositionally biased region" description="Basic and acidic residues" evidence="1">
    <location>
        <begin position="180"/>
        <end position="189"/>
    </location>
</feature>
<accession>A0A0G4HVD7</accession>
<protein>
    <submittedName>
        <fullName evidence="2">Uncharacterized protein</fullName>
    </submittedName>
</protein>
<proteinExistence type="predicted"/>
<dbReference type="VEuPathDB" id="CryptoDB:Cvel_8787"/>
<name>A0A0G4HVD7_9ALVE</name>
<evidence type="ECO:0000313" key="2">
    <source>
        <dbReference type="EMBL" id="CEM48337.1"/>
    </source>
</evidence>
<gene>
    <name evidence="2" type="ORF">Cvel_8787</name>
</gene>
<reference evidence="2" key="1">
    <citation type="submission" date="2014-11" db="EMBL/GenBank/DDBJ databases">
        <authorList>
            <person name="Otto D Thomas"/>
            <person name="Naeem Raeece"/>
        </authorList>
    </citation>
    <scope>NUCLEOTIDE SEQUENCE</scope>
</reference>